<evidence type="ECO:0000259" key="2">
    <source>
        <dbReference type="Pfam" id="PF07727"/>
    </source>
</evidence>
<evidence type="ECO:0000313" key="4">
    <source>
        <dbReference type="Proteomes" id="UP000257109"/>
    </source>
</evidence>
<dbReference type="AlphaFoldDB" id="A0A371IFE8"/>
<feature type="region of interest" description="Disordered" evidence="1">
    <location>
        <begin position="184"/>
        <end position="218"/>
    </location>
</feature>
<dbReference type="STRING" id="157652.A0A371IFE8"/>
<evidence type="ECO:0000256" key="1">
    <source>
        <dbReference type="SAM" id="MobiDB-lite"/>
    </source>
</evidence>
<protein>
    <recommendedName>
        <fullName evidence="2">Reverse transcriptase Ty1/copia-type domain-containing protein</fullName>
    </recommendedName>
</protein>
<dbReference type="Pfam" id="PF14223">
    <property type="entry name" value="Retrotran_gag_2"/>
    <property type="match status" value="1"/>
</dbReference>
<proteinExistence type="predicted"/>
<dbReference type="OrthoDB" id="1435561at2759"/>
<dbReference type="Proteomes" id="UP000257109">
    <property type="component" value="Unassembled WGS sequence"/>
</dbReference>
<feature type="non-terminal residue" evidence="3">
    <location>
        <position position="1"/>
    </location>
</feature>
<organism evidence="3 4">
    <name type="scientific">Mucuna pruriens</name>
    <name type="common">Velvet bean</name>
    <name type="synonym">Dolichos pruriens</name>
    <dbReference type="NCBI Taxonomy" id="157652"/>
    <lineage>
        <taxon>Eukaryota</taxon>
        <taxon>Viridiplantae</taxon>
        <taxon>Streptophyta</taxon>
        <taxon>Embryophyta</taxon>
        <taxon>Tracheophyta</taxon>
        <taxon>Spermatophyta</taxon>
        <taxon>Magnoliopsida</taxon>
        <taxon>eudicotyledons</taxon>
        <taxon>Gunneridae</taxon>
        <taxon>Pentapetalae</taxon>
        <taxon>rosids</taxon>
        <taxon>fabids</taxon>
        <taxon>Fabales</taxon>
        <taxon>Fabaceae</taxon>
        <taxon>Papilionoideae</taxon>
        <taxon>50 kb inversion clade</taxon>
        <taxon>NPAAA clade</taxon>
        <taxon>indigoferoid/millettioid clade</taxon>
        <taxon>Phaseoleae</taxon>
        <taxon>Mucuna</taxon>
    </lineage>
</organism>
<dbReference type="Pfam" id="PF07727">
    <property type="entry name" value="RVT_2"/>
    <property type="match status" value="1"/>
</dbReference>
<name>A0A371IFE8_MUCPR</name>
<keyword evidence="4" id="KW-1185">Reference proteome</keyword>
<accession>A0A371IFE8</accession>
<evidence type="ECO:0000313" key="3">
    <source>
        <dbReference type="EMBL" id="RDY13776.1"/>
    </source>
</evidence>
<feature type="compositionally biased region" description="Polar residues" evidence="1">
    <location>
        <begin position="195"/>
        <end position="211"/>
    </location>
</feature>
<gene>
    <name evidence="3" type="ORF">CR513_01260</name>
</gene>
<dbReference type="PANTHER" id="PTHR35317:SF28">
    <property type="entry name" value="ZINC FINGER, CCHC-TYPE, RIBONUCLEASE H-LIKE DOMAIN, GAG-PRE-INTEGRASE DOMAIN PROTEIN-RELATED"/>
    <property type="match status" value="1"/>
</dbReference>
<dbReference type="InterPro" id="IPR013103">
    <property type="entry name" value="RVT_2"/>
</dbReference>
<sequence length="461" mass="52402">MLPVFGFQDVIKVVTIGDVEPGRNVTEEQRLIFKHKTRFLIYQCVNSKIFNKISNASTSKEAWEILVKTYGDGEKKKKVKLQTLRRQYELLEMEGSESIANYFDRILELINVMRVCMVKVTYQQVVDKILRTLPPEFDYVVVAIKELKDQDIMEVKELQHSLEVHAPIRNTKIKNLVKLVNPLKKGGQTKHKSKTATPKTARSGSAKNKPNNCAHLAQDEGTDSDFEAVVLLAITSNDTQPRIPIEEEEKRLSYTTSAIRRLLQQRISIEEKELIAAPVFNKASVIRRPLHLKDQELFQDSAVNSEGELIHLALIAEAELVEFDRAAIEEKWLKAMKEEINSIKKNQTWELLDPPSNKKPIALKLVYKVKGNPRGEVVKNKTKLVAKGFLHKVGIDYGEVYAPVARIVTIVIAINVGWSMHQLDVKSALLNSPFEEEPLGFVVKGKENKVYKLKKALYGLK</sequence>
<feature type="domain" description="Reverse transcriptase Ty1/copia-type" evidence="2">
    <location>
        <begin position="346"/>
        <end position="461"/>
    </location>
</feature>
<comment type="caution">
    <text evidence="3">The sequence shown here is derived from an EMBL/GenBank/DDBJ whole genome shotgun (WGS) entry which is preliminary data.</text>
</comment>
<dbReference type="EMBL" id="QJKJ01000202">
    <property type="protein sequence ID" value="RDY13776.1"/>
    <property type="molecule type" value="Genomic_DNA"/>
</dbReference>
<reference evidence="3" key="1">
    <citation type="submission" date="2018-05" db="EMBL/GenBank/DDBJ databases">
        <title>Draft genome of Mucuna pruriens seed.</title>
        <authorList>
            <person name="Nnadi N.E."/>
            <person name="Vos R."/>
            <person name="Hasami M.H."/>
            <person name="Devisetty U.K."/>
            <person name="Aguiy J.C."/>
        </authorList>
    </citation>
    <scope>NUCLEOTIDE SEQUENCE [LARGE SCALE GENOMIC DNA]</scope>
    <source>
        <strain evidence="3">JCA_2017</strain>
    </source>
</reference>
<dbReference type="PANTHER" id="PTHR35317">
    <property type="entry name" value="OS04G0629600 PROTEIN"/>
    <property type="match status" value="1"/>
</dbReference>